<feature type="transmembrane region" description="Helical" evidence="1">
    <location>
        <begin position="105"/>
        <end position="122"/>
    </location>
</feature>
<gene>
    <name evidence="2" type="ORF">P0Y53_04775</name>
</gene>
<proteinExistence type="predicted"/>
<feature type="transmembrane region" description="Helical" evidence="1">
    <location>
        <begin position="181"/>
        <end position="201"/>
    </location>
</feature>
<protein>
    <recommendedName>
        <fullName evidence="4">PAP2 superfamily protein</fullName>
    </recommendedName>
</protein>
<reference evidence="2" key="1">
    <citation type="submission" date="2023-03" db="EMBL/GenBank/DDBJ databases">
        <title>Andean soil-derived lignocellulolytic bacterial consortium as a source of novel taxa and putative plastic-active enzymes.</title>
        <authorList>
            <person name="Diaz-Garcia L."/>
            <person name="Chuvochina M."/>
            <person name="Feuerriegel G."/>
            <person name="Bunk B."/>
            <person name="Sproer C."/>
            <person name="Streit W.R."/>
            <person name="Rodriguez L.M."/>
            <person name="Overmann J."/>
            <person name="Jimenez D.J."/>
        </authorList>
    </citation>
    <scope>NUCLEOTIDE SEQUENCE</scope>
    <source>
        <strain evidence="2">MAG 7</strain>
    </source>
</reference>
<keyword evidence="1" id="KW-0472">Membrane</keyword>
<keyword evidence="1" id="KW-1133">Transmembrane helix</keyword>
<feature type="transmembrane region" description="Helical" evidence="1">
    <location>
        <begin position="67"/>
        <end position="93"/>
    </location>
</feature>
<evidence type="ECO:0000313" key="3">
    <source>
        <dbReference type="Proteomes" id="UP001220610"/>
    </source>
</evidence>
<keyword evidence="1" id="KW-0812">Transmembrane</keyword>
<feature type="transmembrane region" description="Helical" evidence="1">
    <location>
        <begin position="27"/>
        <end position="47"/>
    </location>
</feature>
<evidence type="ECO:0008006" key="4">
    <source>
        <dbReference type="Google" id="ProtNLM"/>
    </source>
</evidence>
<dbReference type="Proteomes" id="UP001220610">
    <property type="component" value="Chromosome"/>
</dbReference>
<evidence type="ECO:0000256" key="1">
    <source>
        <dbReference type="SAM" id="Phobius"/>
    </source>
</evidence>
<evidence type="ECO:0000313" key="2">
    <source>
        <dbReference type="EMBL" id="WEK36808.1"/>
    </source>
</evidence>
<feature type="transmembrane region" description="Helical" evidence="1">
    <location>
        <begin position="155"/>
        <end position="175"/>
    </location>
</feature>
<name>A0AAJ5WWF0_9BACT</name>
<feature type="transmembrane region" description="Helical" evidence="1">
    <location>
        <begin position="128"/>
        <end position="148"/>
    </location>
</feature>
<accession>A0AAJ5WWF0</accession>
<dbReference type="AlphaFoldDB" id="A0AAJ5WWF0"/>
<dbReference type="EMBL" id="CP119311">
    <property type="protein sequence ID" value="WEK36808.1"/>
    <property type="molecule type" value="Genomic_DNA"/>
</dbReference>
<sequence length="226" mass="25549">MENIYSGRGLSPATPSYRPHWPAAVRAGAHVVSFIFHPLFIPVYVYAFLAWVHPYAFAAVPQKRKIMLLMAVFFSTGFLPMFSVLLMKGLGFIQSIFLRTQRERIIPYAAAIIFYFWIWYVFRNLQDIPGSFVNFLLGSFLGVCAAWLFNIRNKISMHGTGVGGLMMYFLIRVQTAEDNTALFLSAAILITGLVCTARFIVSDHTRREVYSGLIAGMVCQLIAWVI</sequence>
<organism evidence="2 3">
    <name type="scientific">Candidatus Pseudobacter hemicellulosilyticus</name>
    <dbReference type="NCBI Taxonomy" id="3121375"/>
    <lineage>
        <taxon>Bacteria</taxon>
        <taxon>Pseudomonadati</taxon>
        <taxon>Bacteroidota</taxon>
        <taxon>Chitinophagia</taxon>
        <taxon>Chitinophagales</taxon>
        <taxon>Chitinophagaceae</taxon>
        <taxon>Pseudobacter</taxon>
    </lineage>
</organism>